<evidence type="ECO:0000256" key="1">
    <source>
        <dbReference type="SAM" id="MobiDB-lite"/>
    </source>
</evidence>
<dbReference type="PANTHER" id="PTHR20932:SF31">
    <property type="entry name" value="RING-TYPE DOMAIN-CONTAINING PROTEIN"/>
    <property type="match status" value="1"/>
</dbReference>
<dbReference type="InterPro" id="IPR018392">
    <property type="entry name" value="LysM"/>
</dbReference>
<feature type="compositionally biased region" description="Gly residues" evidence="1">
    <location>
        <begin position="271"/>
        <end position="281"/>
    </location>
</feature>
<organism evidence="3 4">
    <name type="scientific">Coniosporium apollinis</name>
    <dbReference type="NCBI Taxonomy" id="61459"/>
    <lineage>
        <taxon>Eukaryota</taxon>
        <taxon>Fungi</taxon>
        <taxon>Dikarya</taxon>
        <taxon>Ascomycota</taxon>
        <taxon>Pezizomycotina</taxon>
        <taxon>Dothideomycetes</taxon>
        <taxon>Dothideomycetes incertae sedis</taxon>
        <taxon>Coniosporium</taxon>
    </lineage>
</organism>
<comment type="caution">
    <text evidence="3">The sequence shown here is derived from an EMBL/GenBank/DDBJ whole genome shotgun (WGS) entry which is preliminary data.</text>
</comment>
<feature type="region of interest" description="Disordered" evidence="1">
    <location>
        <begin position="247"/>
        <end position="281"/>
    </location>
</feature>
<dbReference type="PANTHER" id="PTHR20932">
    <property type="entry name" value="LYSM AND PUTATIVE PEPTIDOGLYCAN-BINDING DOMAIN-CONTAINING PROTEIN"/>
    <property type="match status" value="1"/>
</dbReference>
<accession>A0ABQ9NKF7</accession>
<sequence length="281" mass="31041">MSSEACCTCASLLSTIPPSYDEKTEKPARYERRLECCGRAICARCITDNPRFATYCPFCQVSIVPSPLPQGLRDPPAYSPPPSPRPSHARLAANDGDDLPPAYSSHNSLQPPSEKSPDKDGEPAPDVLHFVDPAHDSISSLSLRYGVPANALRKTNNLYADNLIAARRTVLIPGEFYKGGVSLSPRPIEGEEEEIRKGKIRKWMVACKVSDVAPRYRYDIALMYLKQSDYDLESAIEAYKEDERWEKEHPLQAAKKGKSSAPQSSGRRRWGFGGGLTGQLS</sequence>
<evidence type="ECO:0000313" key="3">
    <source>
        <dbReference type="EMBL" id="KAJ9656770.1"/>
    </source>
</evidence>
<feature type="domain" description="LysM" evidence="2">
    <location>
        <begin position="127"/>
        <end position="172"/>
    </location>
</feature>
<name>A0ABQ9NKF7_9PEZI</name>
<dbReference type="Gene3D" id="3.10.350.10">
    <property type="entry name" value="LysM domain"/>
    <property type="match status" value="1"/>
</dbReference>
<reference evidence="3" key="1">
    <citation type="submission" date="2022-10" db="EMBL/GenBank/DDBJ databases">
        <title>Culturing micro-colonial fungi from biological soil crusts in the Mojave desert and describing Neophaeococcomyces mojavensis, and introducing the new genera and species Taxawa tesnikishii.</title>
        <authorList>
            <person name="Kurbessoian T."/>
            <person name="Stajich J.E."/>
        </authorList>
    </citation>
    <scope>NUCLEOTIDE SEQUENCE</scope>
    <source>
        <strain evidence="3">TK_1</strain>
    </source>
</reference>
<dbReference type="CDD" id="cd00118">
    <property type="entry name" value="LysM"/>
    <property type="match status" value="1"/>
</dbReference>
<dbReference type="InterPro" id="IPR036779">
    <property type="entry name" value="LysM_dom_sf"/>
</dbReference>
<evidence type="ECO:0000259" key="2">
    <source>
        <dbReference type="PROSITE" id="PS51782"/>
    </source>
</evidence>
<proteinExistence type="predicted"/>
<gene>
    <name evidence="3" type="ORF">H2201_008422</name>
</gene>
<feature type="region of interest" description="Disordered" evidence="1">
    <location>
        <begin position="70"/>
        <end position="129"/>
    </location>
</feature>
<protein>
    <recommendedName>
        <fullName evidence="2">LysM domain-containing protein</fullName>
    </recommendedName>
</protein>
<dbReference type="InterPro" id="IPR045030">
    <property type="entry name" value="LYSM1-4"/>
</dbReference>
<feature type="compositionally biased region" description="Polar residues" evidence="1">
    <location>
        <begin position="104"/>
        <end position="113"/>
    </location>
</feature>
<dbReference type="PROSITE" id="PS51782">
    <property type="entry name" value="LYSM"/>
    <property type="match status" value="1"/>
</dbReference>
<dbReference type="Proteomes" id="UP001172684">
    <property type="component" value="Unassembled WGS sequence"/>
</dbReference>
<dbReference type="EMBL" id="JAPDRL010000116">
    <property type="protein sequence ID" value="KAJ9656770.1"/>
    <property type="molecule type" value="Genomic_DNA"/>
</dbReference>
<keyword evidence="4" id="KW-1185">Reference proteome</keyword>
<evidence type="ECO:0000313" key="4">
    <source>
        <dbReference type="Proteomes" id="UP001172684"/>
    </source>
</evidence>
<dbReference type="Pfam" id="PF01476">
    <property type="entry name" value="LysM"/>
    <property type="match status" value="1"/>
</dbReference>